<name>A0AAD7CP99_MYCRO</name>
<gene>
    <name evidence="1" type="ORF">B0H17DRAFT_1146287</name>
</gene>
<reference evidence="1" key="1">
    <citation type="submission" date="2023-03" db="EMBL/GenBank/DDBJ databases">
        <title>Massive genome expansion in bonnet fungi (Mycena s.s.) driven by repeated elements and novel gene families across ecological guilds.</title>
        <authorList>
            <consortium name="Lawrence Berkeley National Laboratory"/>
            <person name="Harder C.B."/>
            <person name="Miyauchi S."/>
            <person name="Viragh M."/>
            <person name="Kuo A."/>
            <person name="Thoen E."/>
            <person name="Andreopoulos B."/>
            <person name="Lu D."/>
            <person name="Skrede I."/>
            <person name="Drula E."/>
            <person name="Henrissat B."/>
            <person name="Morin E."/>
            <person name="Kohler A."/>
            <person name="Barry K."/>
            <person name="LaButti K."/>
            <person name="Morin E."/>
            <person name="Salamov A."/>
            <person name="Lipzen A."/>
            <person name="Mereny Z."/>
            <person name="Hegedus B."/>
            <person name="Baldrian P."/>
            <person name="Stursova M."/>
            <person name="Weitz H."/>
            <person name="Taylor A."/>
            <person name="Grigoriev I.V."/>
            <person name="Nagy L.G."/>
            <person name="Martin F."/>
            <person name="Kauserud H."/>
        </authorList>
    </citation>
    <scope>NUCLEOTIDE SEQUENCE</scope>
    <source>
        <strain evidence="1">CBHHK067</strain>
    </source>
</reference>
<dbReference type="Proteomes" id="UP001221757">
    <property type="component" value="Unassembled WGS sequence"/>
</dbReference>
<sequence>MTPEPNFSVVFGAHQALTDAFLDRHAFSLASQQSWQTPSIDAGEMTTLKRMNTAHEKISEISQCCDIRRLRIYMSGATEDQNALLLPVFYLNLDPAGIPDEDTFDTDAPLPEIGASVERALLALEALYVTKFPTDIDHPETHALILSTPGVHFMVAKVWPSVHGLVDPKKREIAFSDLRGFLADENAGEPANFAALVDGAGGTLENLAELVVLYVEGLVPVRNTGMHFMAVHFFTGILDFMTTVDTNLGDPDLTDTIPISVCATCLLSKNIVRALSRVMCALSITSSPEAVQQQLQRCCTILGILLCTNPGYHYIPQALDYKILRAFVTYAQDPTSATNYLKVFLVALFPPALVSYPVVSKMHTALTDIAHLVVTESFKASAIYEQWDTFATLARKRITIHSLSGEDTKERLKGPEWDNLVSRVAQSNGHMRLDVIVIAGEDEMRYWAVPFRTNTPMIHEGLQQLASELPAETSAWDSSFIVDRLTPLMLNDPDLLELH</sequence>
<dbReference type="EMBL" id="JARKIE010000304">
    <property type="protein sequence ID" value="KAJ7655953.1"/>
    <property type="molecule type" value="Genomic_DNA"/>
</dbReference>
<evidence type="ECO:0000313" key="1">
    <source>
        <dbReference type="EMBL" id="KAJ7655953.1"/>
    </source>
</evidence>
<protein>
    <submittedName>
        <fullName evidence="1">Uncharacterized protein</fullName>
    </submittedName>
</protein>
<keyword evidence="2" id="KW-1185">Reference proteome</keyword>
<organism evidence="1 2">
    <name type="scientific">Mycena rosella</name>
    <name type="common">Pink bonnet</name>
    <name type="synonym">Agaricus rosellus</name>
    <dbReference type="NCBI Taxonomy" id="1033263"/>
    <lineage>
        <taxon>Eukaryota</taxon>
        <taxon>Fungi</taxon>
        <taxon>Dikarya</taxon>
        <taxon>Basidiomycota</taxon>
        <taxon>Agaricomycotina</taxon>
        <taxon>Agaricomycetes</taxon>
        <taxon>Agaricomycetidae</taxon>
        <taxon>Agaricales</taxon>
        <taxon>Marasmiineae</taxon>
        <taxon>Mycenaceae</taxon>
        <taxon>Mycena</taxon>
    </lineage>
</organism>
<proteinExistence type="predicted"/>
<evidence type="ECO:0000313" key="2">
    <source>
        <dbReference type="Proteomes" id="UP001221757"/>
    </source>
</evidence>
<accession>A0AAD7CP99</accession>
<comment type="caution">
    <text evidence="1">The sequence shown here is derived from an EMBL/GenBank/DDBJ whole genome shotgun (WGS) entry which is preliminary data.</text>
</comment>
<dbReference type="AlphaFoldDB" id="A0AAD7CP99"/>